<dbReference type="GO" id="GO:0004739">
    <property type="term" value="F:pyruvate dehydrogenase (acetyl-transferring) activity"/>
    <property type="evidence" value="ECO:0007669"/>
    <property type="project" value="TreeGrafter"/>
</dbReference>
<proteinExistence type="predicted"/>
<evidence type="ECO:0000256" key="3">
    <source>
        <dbReference type="ARBA" id="ARBA00023002"/>
    </source>
</evidence>
<organism evidence="6">
    <name type="scientific">Anisakis simplex</name>
    <name type="common">Herring worm</name>
    <dbReference type="NCBI Taxonomy" id="6269"/>
    <lineage>
        <taxon>Eukaryota</taxon>
        <taxon>Metazoa</taxon>
        <taxon>Ecdysozoa</taxon>
        <taxon>Nematoda</taxon>
        <taxon>Chromadorea</taxon>
        <taxon>Rhabditida</taxon>
        <taxon>Spirurina</taxon>
        <taxon>Ascaridomorpha</taxon>
        <taxon>Ascaridoidea</taxon>
        <taxon>Anisakidae</taxon>
        <taxon>Anisakis</taxon>
        <taxon>Anisakis simplex complex</taxon>
    </lineage>
</organism>
<dbReference type="Gene3D" id="3.40.50.970">
    <property type="match status" value="1"/>
</dbReference>
<keyword evidence="4" id="KW-0786">Thiamine pyrophosphate</keyword>
<dbReference type="WBParaSite" id="ASIM_0001934401-mRNA-1">
    <property type="protein sequence ID" value="ASIM_0001934401-mRNA-1"/>
    <property type="gene ID" value="ASIM_0001934401"/>
</dbReference>
<dbReference type="InterPro" id="IPR001017">
    <property type="entry name" value="DH_E1"/>
</dbReference>
<dbReference type="SUPFAM" id="SSF52518">
    <property type="entry name" value="Thiamin diphosphate-binding fold (THDP-binding)"/>
    <property type="match status" value="1"/>
</dbReference>
<dbReference type="PANTHER" id="PTHR11516:SF60">
    <property type="entry name" value="PYRUVATE DEHYDROGENASE E1 COMPONENT SUBUNIT ALPHA"/>
    <property type="match status" value="1"/>
</dbReference>
<dbReference type="AlphaFoldDB" id="A0A0M3KED8"/>
<name>A0A0M3KED8_ANISI</name>
<dbReference type="PANTHER" id="PTHR11516">
    <property type="entry name" value="PYRUVATE DEHYDROGENASE E1 COMPONENT, ALPHA SUBUNIT BACTERIAL AND ORGANELLAR"/>
    <property type="match status" value="1"/>
</dbReference>
<dbReference type="GO" id="GO:0006086">
    <property type="term" value="P:pyruvate decarboxylation to acetyl-CoA"/>
    <property type="evidence" value="ECO:0007669"/>
    <property type="project" value="TreeGrafter"/>
</dbReference>
<dbReference type="InterPro" id="IPR050642">
    <property type="entry name" value="PDH_E1_Alpha_Subunit"/>
</dbReference>
<evidence type="ECO:0000256" key="2">
    <source>
        <dbReference type="ARBA" id="ARBA00022946"/>
    </source>
</evidence>
<keyword evidence="2" id="KW-0809">Transit peptide</keyword>
<dbReference type="InterPro" id="IPR029061">
    <property type="entry name" value="THDP-binding"/>
</dbReference>
<dbReference type="Pfam" id="PF00676">
    <property type="entry name" value="E1_dh"/>
    <property type="match status" value="1"/>
</dbReference>
<reference evidence="6" key="1">
    <citation type="submission" date="2017-02" db="UniProtKB">
        <authorList>
            <consortium name="WormBaseParasite"/>
        </authorList>
    </citation>
    <scope>IDENTIFICATION</scope>
</reference>
<comment type="cofactor">
    <cofactor evidence="1">
        <name>thiamine diphosphate</name>
        <dbReference type="ChEBI" id="CHEBI:58937"/>
    </cofactor>
</comment>
<accession>A0A0M3KED8</accession>
<evidence type="ECO:0000259" key="5">
    <source>
        <dbReference type="Pfam" id="PF00676"/>
    </source>
</evidence>
<sequence>LTGRANGNVHGKGGSMHMYGKNFYGGNGIVGAQQSMGTGIAFALKYRKQKNVCFTLFGDGAGNQGQLFESMNIAKLWSIPVIYVCENNGYAFGTSTKRGCAAKNYYDRVSYMPGVWVDGMDVLAVREAARWAKEWCIAGKGPMFLEFSTYRYSGHSLSDPGTSYRTREEVDKVKKTRDTIVGFRERIIPAGLVTEDELKAIDKKIRKEMKLTVNGFQIDEATKMAQTGKDAPVDLLLADIYSNTPPQMIRCTTEYVRQKYTNSDEACRAHGI</sequence>
<feature type="domain" description="Dehydrogenase E1 component" evidence="5">
    <location>
        <begin position="6"/>
        <end position="211"/>
    </location>
</feature>
<keyword evidence="3" id="KW-0560">Oxidoreductase</keyword>
<evidence type="ECO:0000256" key="1">
    <source>
        <dbReference type="ARBA" id="ARBA00001964"/>
    </source>
</evidence>
<evidence type="ECO:0000256" key="4">
    <source>
        <dbReference type="ARBA" id="ARBA00023052"/>
    </source>
</evidence>
<evidence type="ECO:0000313" key="6">
    <source>
        <dbReference type="WBParaSite" id="ASIM_0001934401-mRNA-1"/>
    </source>
</evidence>
<dbReference type="CDD" id="cd02000">
    <property type="entry name" value="TPP_E1_PDC_ADC_BCADC"/>
    <property type="match status" value="1"/>
</dbReference>
<protein>
    <submittedName>
        <fullName evidence="6">E1_dh domain-containing protein</fullName>
    </submittedName>
</protein>